<evidence type="ECO:0000313" key="2">
    <source>
        <dbReference type="Proteomes" id="UP000261111"/>
    </source>
</evidence>
<sequence>MEFSEKLSALLSLTATKNVMLARALEIDTAQISRLKKGTRKMPAKLSLVQGIAGYFAGRFDSEYRLSALYELTGDVRLHTNLDESTLTKVIYEWLIAPNSAPKSQISRFLDRFGTFSMEDIKTIASEPETKPLTLEETGFVAYYNNEGKRQAVRELAAYVLSLNTPCTIRVFTDECMDWIIEDNSFTRELAGLISQCVKKGCKFQRIQPPAQNSESIFRSIERWLPAYFANALKLFYYPWSRDDLHRRTIFVVPGHIALHSDSLSGQKETPMTILTTDLMTVRLTDEHYSRILERCHPAMAVHTVDTAIKPADRYERISAVEDTAICKPGMLSILAIPPDLITQIRRRGTATVQRMFEDYTKNAQARAQVLENKVITDILCLPDLDEVLKNTVPIPGTKISPTDWLYYTPEEYQMHLEYILWYMDTYPNYHVILLDKPLFDNVTVYVKGNCFALLIRENDPFALFEVTEQALIASLHEHLWRLIKETSHIDSRQTVAKRLRSELKQLKKAMKKN</sequence>
<dbReference type="AlphaFoldDB" id="A0A3E2WNS9"/>
<dbReference type="Proteomes" id="UP000261111">
    <property type="component" value="Unassembled WGS sequence"/>
</dbReference>
<name>A0A3E2WNS9_9FIRM</name>
<dbReference type="RefSeq" id="WP_025656232.1">
    <property type="nucleotide sequence ID" value="NZ_QVIA01000019.1"/>
</dbReference>
<accession>A0A3E2WNS9</accession>
<proteinExistence type="predicted"/>
<gene>
    <name evidence="1" type="ORF">DWX41_16005</name>
</gene>
<organism evidence="1 2">
    <name type="scientific">Hungatella hathewayi</name>
    <dbReference type="NCBI Taxonomy" id="154046"/>
    <lineage>
        <taxon>Bacteria</taxon>
        <taxon>Bacillati</taxon>
        <taxon>Bacillota</taxon>
        <taxon>Clostridia</taxon>
        <taxon>Lachnospirales</taxon>
        <taxon>Lachnospiraceae</taxon>
        <taxon>Hungatella</taxon>
    </lineage>
</organism>
<comment type="caution">
    <text evidence="1">The sequence shown here is derived from an EMBL/GenBank/DDBJ whole genome shotgun (WGS) entry which is preliminary data.</text>
</comment>
<reference evidence="1 2" key="1">
    <citation type="submission" date="2018-08" db="EMBL/GenBank/DDBJ databases">
        <title>A genome reference for cultivated species of the human gut microbiota.</title>
        <authorList>
            <person name="Zou Y."/>
            <person name="Xue W."/>
            <person name="Luo G."/>
        </authorList>
    </citation>
    <scope>NUCLEOTIDE SEQUENCE [LARGE SCALE GENOMIC DNA]</scope>
    <source>
        <strain evidence="1 2">AF19-21</strain>
    </source>
</reference>
<evidence type="ECO:0000313" key="1">
    <source>
        <dbReference type="EMBL" id="RGC28753.1"/>
    </source>
</evidence>
<protein>
    <submittedName>
        <fullName evidence="1">Uncharacterized protein</fullName>
    </submittedName>
</protein>
<dbReference type="GeneID" id="93335493"/>
<dbReference type="EMBL" id="QVIA01000019">
    <property type="protein sequence ID" value="RGC28753.1"/>
    <property type="molecule type" value="Genomic_DNA"/>
</dbReference>